<dbReference type="InterPro" id="IPR011990">
    <property type="entry name" value="TPR-like_helical_dom_sf"/>
</dbReference>
<dbReference type="InterPro" id="IPR019734">
    <property type="entry name" value="TPR_rpt"/>
</dbReference>
<evidence type="ECO:0000259" key="4">
    <source>
        <dbReference type="PROSITE" id="PS51755"/>
    </source>
</evidence>
<reference evidence="6" key="1">
    <citation type="submission" date="2020-01" db="EMBL/GenBank/DDBJ databases">
        <title>'Steroidobacter agaridevorans' sp. nov., agar-degrading bacteria isolated from rhizosphere soils.</title>
        <authorList>
            <person name="Ikenaga M."/>
            <person name="Kataoka M."/>
            <person name="Murouchi A."/>
            <person name="Katsuragi S."/>
            <person name="Sakai M."/>
        </authorList>
    </citation>
    <scope>NUCLEOTIDE SEQUENCE [LARGE SCALE GENOMIC DNA]</scope>
    <source>
        <strain evidence="6">YU21-B</strain>
    </source>
</reference>
<dbReference type="SUPFAM" id="SSF48452">
    <property type="entry name" value="TPR-like"/>
    <property type="match status" value="1"/>
</dbReference>
<dbReference type="PROSITE" id="PS50005">
    <property type="entry name" value="TPR"/>
    <property type="match status" value="1"/>
</dbReference>
<dbReference type="Gene3D" id="1.25.40.10">
    <property type="entry name" value="Tetratricopeptide repeat domain"/>
    <property type="match status" value="1"/>
</dbReference>
<dbReference type="PROSITE" id="PS51755">
    <property type="entry name" value="OMPR_PHOB"/>
    <property type="match status" value="1"/>
</dbReference>
<dbReference type="AlphaFoldDB" id="A0A829Y4Z4"/>
<keyword evidence="6" id="KW-1185">Reference proteome</keyword>
<dbReference type="InterPro" id="IPR016032">
    <property type="entry name" value="Sig_transdc_resp-reg_C-effctor"/>
</dbReference>
<dbReference type="RefSeq" id="WP_161810010.1">
    <property type="nucleotide sequence ID" value="NZ_BLJN01000001.1"/>
</dbReference>
<organism evidence="5 6">
    <name type="scientific">Steroidobacter agaridevorans</name>
    <dbReference type="NCBI Taxonomy" id="2695856"/>
    <lineage>
        <taxon>Bacteria</taxon>
        <taxon>Pseudomonadati</taxon>
        <taxon>Pseudomonadota</taxon>
        <taxon>Gammaproteobacteria</taxon>
        <taxon>Steroidobacterales</taxon>
        <taxon>Steroidobacteraceae</taxon>
        <taxon>Steroidobacter</taxon>
    </lineage>
</organism>
<protein>
    <submittedName>
        <fullName evidence="5">Transcriptional regulator</fullName>
    </submittedName>
</protein>
<dbReference type="GO" id="GO:0000160">
    <property type="term" value="P:phosphorelay signal transduction system"/>
    <property type="evidence" value="ECO:0007669"/>
    <property type="project" value="InterPro"/>
</dbReference>
<evidence type="ECO:0000256" key="2">
    <source>
        <dbReference type="PROSITE-ProRule" id="PRU00339"/>
    </source>
</evidence>
<dbReference type="InterPro" id="IPR001867">
    <property type="entry name" value="OmpR/PhoB-type_DNA-bd"/>
</dbReference>
<sequence>MIYAFGRYELDLATVELRSDGKLVDLEPQVFALLALLVANSERVVSKDEIIEKVWDGRVVSDSAVASRVKTARQALGDDGKSQQFIRTLHGNGYRFVAKARVLRPATSAAESNRTDAALADMVHRLDRMSRPSLAVLPFRYIAGDERYAALASALPDELIADLSRLRWLLVTARGSSFRLRVPEADFGEIGRLLGVRYCLSGTVEVSADRLVVLVDLVDTNDGAVVWADRFAGRIDDVHSMREQIRSQVLMALEIRIPLHEASLARLAAVENLDAWSAYHLGLQHLYRFNRVDNSAALNLFQRAVALDPTFARANAGMSFVHFQSAFMHYTDDIASAIDQGRRFAERGLELDPLDPFVNFTMGRTYWLEGDLETSLSWLERATDISPHYAQGIYARAWTEALAGKAFEGREHVDLAMRLSPLDPLHYAMLATRALTHMASNEDEQAAHWAERGARSPGAHVLIGVIAAAAHTLAGHTARARFWADNVRQRNDSLTREVFFRSFPMRSEAMRTRMDRALVELGFR</sequence>
<dbReference type="Proteomes" id="UP000445000">
    <property type="component" value="Unassembled WGS sequence"/>
</dbReference>
<accession>A0A829Y4Z4</accession>
<evidence type="ECO:0000313" key="5">
    <source>
        <dbReference type="EMBL" id="GFE78075.1"/>
    </source>
</evidence>
<feature type="DNA-binding region" description="OmpR/PhoB-type" evidence="3">
    <location>
        <begin position="1"/>
        <end position="98"/>
    </location>
</feature>
<feature type="repeat" description="TPR" evidence="2">
    <location>
        <begin position="356"/>
        <end position="389"/>
    </location>
</feature>
<proteinExistence type="predicted"/>
<dbReference type="GO" id="GO:0006355">
    <property type="term" value="P:regulation of DNA-templated transcription"/>
    <property type="evidence" value="ECO:0007669"/>
    <property type="project" value="InterPro"/>
</dbReference>
<keyword evidence="2" id="KW-0802">TPR repeat</keyword>
<comment type="caution">
    <text evidence="5">The sequence shown here is derived from an EMBL/GenBank/DDBJ whole genome shotgun (WGS) entry which is preliminary data.</text>
</comment>
<dbReference type="EMBL" id="BLJN01000001">
    <property type="protein sequence ID" value="GFE78075.1"/>
    <property type="molecule type" value="Genomic_DNA"/>
</dbReference>
<keyword evidence="1 3" id="KW-0238">DNA-binding</keyword>
<dbReference type="SMART" id="SM00862">
    <property type="entry name" value="Trans_reg_C"/>
    <property type="match status" value="1"/>
</dbReference>
<name>A0A829Y4Z4_9GAMM</name>
<dbReference type="Gene3D" id="1.10.10.10">
    <property type="entry name" value="Winged helix-like DNA-binding domain superfamily/Winged helix DNA-binding domain"/>
    <property type="match status" value="1"/>
</dbReference>
<evidence type="ECO:0000256" key="3">
    <source>
        <dbReference type="PROSITE-ProRule" id="PRU01091"/>
    </source>
</evidence>
<dbReference type="GO" id="GO:0003677">
    <property type="term" value="F:DNA binding"/>
    <property type="evidence" value="ECO:0007669"/>
    <property type="project" value="UniProtKB-UniRule"/>
</dbReference>
<feature type="domain" description="OmpR/PhoB-type" evidence="4">
    <location>
        <begin position="1"/>
        <end position="98"/>
    </location>
</feature>
<evidence type="ECO:0000256" key="1">
    <source>
        <dbReference type="ARBA" id="ARBA00023125"/>
    </source>
</evidence>
<dbReference type="SUPFAM" id="SSF46894">
    <property type="entry name" value="C-terminal effector domain of the bipartite response regulators"/>
    <property type="match status" value="1"/>
</dbReference>
<gene>
    <name evidence="5" type="ORF">GCM10011487_00750</name>
</gene>
<dbReference type="Pfam" id="PF00486">
    <property type="entry name" value="Trans_reg_C"/>
    <property type="match status" value="1"/>
</dbReference>
<dbReference type="CDD" id="cd00383">
    <property type="entry name" value="trans_reg_C"/>
    <property type="match status" value="1"/>
</dbReference>
<evidence type="ECO:0000313" key="6">
    <source>
        <dbReference type="Proteomes" id="UP000445000"/>
    </source>
</evidence>
<dbReference type="InterPro" id="IPR036388">
    <property type="entry name" value="WH-like_DNA-bd_sf"/>
</dbReference>